<keyword evidence="1" id="KW-0863">Zinc-finger</keyword>
<feature type="compositionally biased region" description="Basic and acidic residues" evidence="3">
    <location>
        <begin position="182"/>
        <end position="195"/>
    </location>
</feature>
<dbReference type="PANTHER" id="PTHR48038:SF1">
    <property type="entry name" value="RIBONUCLEOPROTEIN RB97D"/>
    <property type="match status" value="1"/>
</dbReference>
<dbReference type="Gene3D" id="3.30.70.330">
    <property type="match status" value="1"/>
</dbReference>
<proteinExistence type="predicted"/>
<keyword evidence="2" id="KW-0694">RNA-binding</keyword>
<dbReference type="GeneID" id="100376908"/>
<dbReference type="PANTHER" id="PTHR48038">
    <property type="entry name" value="RIBONUCLEOPROTEIN RB97D"/>
    <property type="match status" value="1"/>
</dbReference>
<feature type="region of interest" description="Disordered" evidence="3">
    <location>
        <begin position="122"/>
        <end position="237"/>
    </location>
</feature>
<dbReference type="SMART" id="SM00360">
    <property type="entry name" value="RRM"/>
    <property type="match status" value="1"/>
</dbReference>
<name>A0ABM0N0G2_SACKO</name>
<dbReference type="InterPro" id="IPR001878">
    <property type="entry name" value="Znf_CCHC"/>
</dbReference>
<dbReference type="Gene3D" id="4.10.60.10">
    <property type="entry name" value="Zinc finger, CCHC-type"/>
    <property type="match status" value="1"/>
</dbReference>
<evidence type="ECO:0000313" key="6">
    <source>
        <dbReference type="Proteomes" id="UP000694865"/>
    </source>
</evidence>
<protein>
    <submittedName>
        <fullName evidence="7">Serine/arginine-rich splicing factor RS2Z33-like isoform X1</fullName>
    </submittedName>
</protein>
<dbReference type="InterPro" id="IPR036875">
    <property type="entry name" value="Znf_CCHC_sf"/>
</dbReference>
<keyword evidence="1" id="KW-0862">Zinc</keyword>
<organism evidence="6 7">
    <name type="scientific">Saccoglossus kowalevskii</name>
    <name type="common">Acorn worm</name>
    <dbReference type="NCBI Taxonomy" id="10224"/>
    <lineage>
        <taxon>Eukaryota</taxon>
        <taxon>Metazoa</taxon>
        <taxon>Hemichordata</taxon>
        <taxon>Enteropneusta</taxon>
        <taxon>Harrimaniidae</taxon>
        <taxon>Saccoglossus</taxon>
    </lineage>
</organism>
<evidence type="ECO:0000259" key="5">
    <source>
        <dbReference type="PROSITE" id="PS50158"/>
    </source>
</evidence>
<dbReference type="Pfam" id="PF00076">
    <property type="entry name" value="RRM_1"/>
    <property type="match status" value="1"/>
</dbReference>
<feature type="domain" description="RRM" evidence="4">
    <location>
        <begin position="7"/>
        <end position="81"/>
    </location>
</feature>
<keyword evidence="6" id="KW-1185">Reference proteome</keyword>
<dbReference type="SMART" id="SM00343">
    <property type="entry name" value="ZnF_C2HC"/>
    <property type="match status" value="1"/>
</dbReference>
<evidence type="ECO:0000256" key="1">
    <source>
        <dbReference type="PROSITE-ProRule" id="PRU00047"/>
    </source>
</evidence>
<keyword evidence="1" id="KW-0479">Metal-binding</keyword>
<evidence type="ECO:0000256" key="2">
    <source>
        <dbReference type="PROSITE-ProRule" id="PRU00176"/>
    </source>
</evidence>
<dbReference type="Proteomes" id="UP000694865">
    <property type="component" value="Unplaced"/>
</dbReference>
<feature type="compositionally biased region" description="Gly residues" evidence="3">
    <location>
        <begin position="136"/>
        <end position="153"/>
    </location>
</feature>
<accession>A0ABM0N0G2</accession>
<dbReference type="InterPro" id="IPR012677">
    <property type="entry name" value="Nucleotide-bd_a/b_plait_sf"/>
</dbReference>
<dbReference type="RefSeq" id="XP_006825753.1">
    <property type="nucleotide sequence ID" value="XM_006825690.1"/>
</dbReference>
<dbReference type="InterPro" id="IPR035979">
    <property type="entry name" value="RBD_domain_sf"/>
</dbReference>
<reference evidence="7" key="1">
    <citation type="submission" date="2025-08" db="UniProtKB">
        <authorList>
            <consortium name="RefSeq"/>
        </authorList>
    </citation>
    <scope>IDENTIFICATION</scope>
    <source>
        <tissue evidence="7">Testes</tissue>
    </source>
</reference>
<evidence type="ECO:0000313" key="7">
    <source>
        <dbReference type="RefSeq" id="XP_006825753.1"/>
    </source>
</evidence>
<dbReference type="PROSITE" id="PS50102">
    <property type="entry name" value="RRM"/>
    <property type="match status" value="1"/>
</dbReference>
<dbReference type="InterPro" id="IPR000504">
    <property type="entry name" value="RRM_dom"/>
</dbReference>
<dbReference type="PROSITE" id="PS50158">
    <property type="entry name" value="ZF_CCHC"/>
    <property type="match status" value="1"/>
</dbReference>
<dbReference type="SUPFAM" id="SSF57756">
    <property type="entry name" value="Retrovirus zinc finger-like domains"/>
    <property type="match status" value="1"/>
</dbReference>
<dbReference type="Pfam" id="PF00098">
    <property type="entry name" value="zf-CCHC"/>
    <property type="match status" value="1"/>
</dbReference>
<evidence type="ECO:0000256" key="3">
    <source>
        <dbReference type="SAM" id="MobiDB-lite"/>
    </source>
</evidence>
<dbReference type="SUPFAM" id="SSF54928">
    <property type="entry name" value="RNA-binding domain, RBD"/>
    <property type="match status" value="1"/>
</dbReference>
<gene>
    <name evidence="7" type="primary">LOC100376908</name>
</gene>
<sequence>MSRGEGAQLFIGRLSKQTRQRDLEDIFTAYGRLSRCDVKYGTGMAYAFVDYEDRRDAEDAIKYENGREVCGQSIVVEWARGPRRGFVQAEDECYKCHRSGHWARDCRDPRYAGFGRTSFRSRSISPYRNRRSRSPGGRGSGYRGGGSGGGGGFRRSSYRSRSRSRERESRNDRYRSRSRSRDRRDRDSHQRSLSRDHRRSRNGRNRSESPSHSVSPRMRSLSHDGGSGSAHSRSRSR</sequence>
<evidence type="ECO:0000259" key="4">
    <source>
        <dbReference type="PROSITE" id="PS50102"/>
    </source>
</evidence>
<feature type="compositionally biased region" description="Basic and acidic residues" evidence="3">
    <location>
        <begin position="163"/>
        <end position="175"/>
    </location>
</feature>
<feature type="domain" description="CCHC-type" evidence="5">
    <location>
        <begin position="93"/>
        <end position="108"/>
    </location>
</feature>